<dbReference type="EMBL" id="CP012670">
    <property type="protein sequence ID" value="AUX23230.1"/>
    <property type="molecule type" value="Genomic_DNA"/>
</dbReference>
<protein>
    <submittedName>
        <fullName evidence="1">Uncharacterized protein</fullName>
    </submittedName>
</protein>
<evidence type="ECO:0000313" key="2">
    <source>
        <dbReference type="Proteomes" id="UP000295781"/>
    </source>
</evidence>
<dbReference type="AlphaFoldDB" id="A0A4P2Q1X9"/>
<name>A0A4P2Q1X9_SORCE</name>
<sequence length="37" mass="4173">MNQESLAPGAVFQGRHELLSLLRESPARRARRAARRA</sequence>
<proteinExistence type="predicted"/>
<reference evidence="1 2" key="1">
    <citation type="submission" date="2015-09" db="EMBL/GenBank/DDBJ databases">
        <title>Sorangium comparison.</title>
        <authorList>
            <person name="Zaburannyi N."/>
            <person name="Bunk B."/>
            <person name="Overmann J."/>
            <person name="Mueller R."/>
        </authorList>
    </citation>
    <scope>NUCLEOTIDE SEQUENCE [LARGE SCALE GENOMIC DNA]</scope>
    <source>
        <strain evidence="1 2">So ceGT47</strain>
    </source>
</reference>
<organism evidence="1 2">
    <name type="scientific">Sorangium cellulosum</name>
    <name type="common">Polyangium cellulosum</name>
    <dbReference type="NCBI Taxonomy" id="56"/>
    <lineage>
        <taxon>Bacteria</taxon>
        <taxon>Pseudomonadati</taxon>
        <taxon>Myxococcota</taxon>
        <taxon>Polyangia</taxon>
        <taxon>Polyangiales</taxon>
        <taxon>Polyangiaceae</taxon>
        <taxon>Sorangium</taxon>
    </lineage>
</organism>
<dbReference type="Proteomes" id="UP000295781">
    <property type="component" value="Chromosome"/>
</dbReference>
<gene>
    <name evidence="1" type="ORF">SOCEGT47_037530</name>
</gene>
<accession>A0A4P2Q1X9</accession>
<evidence type="ECO:0000313" key="1">
    <source>
        <dbReference type="EMBL" id="AUX23230.1"/>
    </source>
</evidence>